<proteinExistence type="predicted"/>
<evidence type="ECO:0000313" key="2">
    <source>
        <dbReference type="Proteomes" id="UP000217696"/>
    </source>
</evidence>
<dbReference type="KEGG" id="asoc:CB4_02865"/>
<keyword evidence="2" id="KW-1185">Reference proteome</keyword>
<dbReference type="EMBL" id="AP017312">
    <property type="protein sequence ID" value="BAU28690.1"/>
    <property type="molecule type" value="Genomic_DNA"/>
</dbReference>
<accession>A0A0U5B275</accession>
<protein>
    <submittedName>
        <fullName evidence="1">Uncharacterized protein</fullName>
    </submittedName>
</protein>
<gene>
    <name evidence="1" type="ORF">CB4_02865</name>
</gene>
<reference evidence="1 2" key="1">
    <citation type="submission" date="2015-12" db="EMBL/GenBank/DDBJ databases">
        <title>Genome sequence of Aneurinibacillus soli.</title>
        <authorList>
            <person name="Lee J.S."/>
            <person name="Lee K.C."/>
            <person name="Kim K.K."/>
            <person name="Lee B.W."/>
        </authorList>
    </citation>
    <scope>NUCLEOTIDE SEQUENCE [LARGE SCALE GENOMIC DNA]</scope>
    <source>
        <strain evidence="1 2">CB4</strain>
    </source>
</reference>
<organism evidence="1 2">
    <name type="scientific">Aneurinibacillus soli</name>
    <dbReference type="NCBI Taxonomy" id="1500254"/>
    <lineage>
        <taxon>Bacteria</taxon>
        <taxon>Bacillati</taxon>
        <taxon>Bacillota</taxon>
        <taxon>Bacilli</taxon>
        <taxon>Bacillales</taxon>
        <taxon>Paenibacillaceae</taxon>
        <taxon>Aneurinibacillus group</taxon>
        <taxon>Aneurinibacillus</taxon>
    </lineage>
</organism>
<evidence type="ECO:0000313" key="1">
    <source>
        <dbReference type="EMBL" id="BAU28690.1"/>
    </source>
</evidence>
<name>A0A0U5B275_9BACL</name>
<dbReference type="Proteomes" id="UP000217696">
    <property type="component" value="Chromosome"/>
</dbReference>
<dbReference type="AlphaFoldDB" id="A0A0U5B275"/>
<sequence length="49" mass="5657">MDMNMNMGSSMEHLNWLFLGGFAFVIILVILLFVYGTKMIEKSEDDPKE</sequence>